<reference evidence="1 2" key="1">
    <citation type="submission" date="2019-07" db="EMBL/GenBank/DDBJ databases">
        <title>Genomic Encyclopedia of Type Strains, Phase IV (KMG-IV): sequencing the most valuable type-strain genomes for metagenomic binning, comparative biology and taxonomic classification.</title>
        <authorList>
            <person name="Goeker M."/>
        </authorList>
    </citation>
    <scope>NUCLEOTIDE SEQUENCE [LARGE SCALE GENOMIC DNA]</scope>
    <source>
        <strain evidence="1 2">DSM 18961</strain>
    </source>
</reference>
<protein>
    <submittedName>
        <fullName evidence="1">Uncharacterized protein DUF5004</fullName>
    </submittedName>
</protein>
<dbReference type="OrthoDB" id="762635at2"/>
<dbReference type="EMBL" id="VNIA01000002">
    <property type="protein sequence ID" value="TYP99043.1"/>
    <property type="molecule type" value="Genomic_DNA"/>
</dbReference>
<gene>
    <name evidence="1" type="ORF">C7447_102361</name>
</gene>
<organism evidence="1 2">
    <name type="scientific">Tenacibaculum adriaticum</name>
    <dbReference type="NCBI Taxonomy" id="413713"/>
    <lineage>
        <taxon>Bacteria</taxon>
        <taxon>Pseudomonadati</taxon>
        <taxon>Bacteroidota</taxon>
        <taxon>Flavobacteriia</taxon>
        <taxon>Flavobacteriales</taxon>
        <taxon>Flavobacteriaceae</taxon>
        <taxon>Tenacibaculum</taxon>
    </lineage>
</organism>
<keyword evidence="2" id="KW-1185">Reference proteome</keyword>
<comment type="caution">
    <text evidence="1">The sequence shown here is derived from an EMBL/GenBank/DDBJ whole genome shotgun (WGS) entry which is preliminary data.</text>
</comment>
<proteinExistence type="predicted"/>
<dbReference type="AlphaFoldDB" id="A0A5S5DSZ4"/>
<sequence length="182" mass="20339">MMKILKYSLLICLVVMFTKCSPDHNGSFGGTVDRTIQLIGTWKIESVFQIDLDAEKKSFPEFATKVDITNTVTNMPFSDFEMTLHNNTISTTLGMSPMAYVIEEGQGTWNWISNDELSLVNQELGINASSGITTSINGKEVQLFISTFSGITAPTPTLSLNYKRIDEVGNDVMRYEYILVKQ</sequence>
<evidence type="ECO:0000313" key="2">
    <source>
        <dbReference type="Proteomes" id="UP000323136"/>
    </source>
</evidence>
<dbReference type="Proteomes" id="UP000323136">
    <property type="component" value="Unassembled WGS sequence"/>
</dbReference>
<name>A0A5S5DSZ4_9FLAO</name>
<evidence type="ECO:0000313" key="1">
    <source>
        <dbReference type="EMBL" id="TYP99043.1"/>
    </source>
</evidence>
<accession>A0A5S5DSZ4</accession>